<evidence type="ECO:0000313" key="1">
    <source>
        <dbReference type="EMBL" id="NMQ20810.1"/>
    </source>
</evidence>
<accession>A0ABX1TR25</accession>
<gene>
    <name evidence="1" type="ORF">E4P82_17385</name>
</gene>
<proteinExistence type="predicted"/>
<reference evidence="1 2" key="1">
    <citation type="submission" date="2019-03" db="EMBL/GenBank/DDBJ databases">
        <title>Metabolic reconstructions from genomes of highly enriched 'Candidatus Accumulibacter' and 'Candidatus Competibacter' bioreactor populations.</title>
        <authorList>
            <person name="Annavajhala M.K."/>
            <person name="Welles L."/>
            <person name="Abbas B."/>
            <person name="Sorokin D."/>
            <person name="Park H."/>
            <person name="Van Loosdrecht M."/>
            <person name="Chandran K."/>
        </authorList>
    </citation>
    <scope>NUCLEOTIDE SEQUENCE [LARGE SCALE GENOMIC DNA]</scope>
    <source>
        <strain evidence="1 2">SBR_G</strain>
    </source>
</reference>
<name>A0ABX1TR25_9GAMM</name>
<dbReference type="GO" id="GO:0003677">
    <property type="term" value="F:DNA binding"/>
    <property type="evidence" value="ECO:0007669"/>
    <property type="project" value="UniProtKB-KW"/>
</dbReference>
<sequence>MTGTLRPLDVVMLPDGRMDAKNAATYCGLSVKTLAMKRCDGNGPKFVKLGRVFYFRDDLDEWLRGNRATSTAQVRQMT</sequence>
<dbReference type="RefSeq" id="WP_169250079.1">
    <property type="nucleotide sequence ID" value="NZ_SPMZ01000064.1"/>
</dbReference>
<protein>
    <submittedName>
        <fullName evidence="1">DNA-binding protein</fullName>
    </submittedName>
</protein>
<comment type="caution">
    <text evidence="1">The sequence shown here is derived from an EMBL/GenBank/DDBJ whole genome shotgun (WGS) entry which is preliminary data.</text>
</comment>
<keyword evidence="1" id="KW-0238">DNA-binding</keyword>
<organism evidence="1 2">
    <name type="scientific">Candidatus Competibacter phosphatis</name>
    <dbReference type="NCBI Taxonomy" id="221280"/>
    <lineage>
        <taxon>Bacteria</taxon>
        <taxon>Pseudomonadati</taxon>
        <taxon>Pseudomonadota</taxon>
        <taxon>Gammaproteobacteria</taxon>
        <taxon>Candidatus Competibacteraceae</taxon>
        <taxon>Candidatus Competibacter</taxon>
    </lineage>
</organism>
<dbReference type="EMBL" id="SPMZ01000064">
    <property type="protein sequence ID" value="NMQ20810.1"/>
    <property type="molecule type" value="Genomic_DNA"/>
</dbReference>
<keyword evidence="2" id="KW-1185">Reference proteome</keyword>
<evidence type="ECO:0000313" key="2">
    <source>
        <dbReference type="Proteomes" id="UP000760480"/>
    </source>
</evidence>
<dbReference type="Proteomes" id="UP000760480">
    <property type="component" value="Unassembled WGS sequence"/>
</dbReference>